<proteinExistence type="predicted"/>
<evidence type="ECO:0008006" key="3">
    <source>
        <dbReference type="Google" id="ProtNLM"/>
    </source>
</evidence>
<feature type="compositionally biased region" description="Polar residues" evidence="1">
    <location>
        <begin position="625"/>
        <end position="635"/>
    </location>
</feature>
<comment type="caution">
    <text evidence="2">The sequence shown here is derived from an EMBL/GenBank/DDBJ whole genome shotgun (WGS) entry which is preliminary data.</text>
</comment>
<dbReference type="InterPro" id="IPR027417">
    <property type="entry name" value="P-loop_NTPase"/>
</dbReference>
<gene>
    <name evidence="2" type="ORF">LCGC14_1279270</name>
</gene>
<feature type="region of interest" description="Disordered" evidence="1">
    <location>
        <begin position="619"/>
        <end position="652"/>
    </location>
</feature>
<reference evidence="2" key="1">
    <citation type="journal article" date="2015" name="Nature">
        <title>Complex archaea that bridge the gap between prokaryotes and eukaryotes.</title>
        <authorList>
            <person name="Spang A."/>
            <person name="Saw J.H."/>
            <person name="Jorgensen S.L."/>
            <person name="Zaremba-Niedzwiedzka K."/>
            <person name="Martijn J."/>
            <person name="Lind A.E."/>
            <person name="van Eijk R."/>
            <person name="Schleper C."/>
            <person name="Guy L."/>
            <person name="Ettema T.J."/>
        </authorList>
    </citation>
    <scope>NUCLEOTIDE SEQUENCE</scope>
</reference>
<sequence>MSALSKKKPLSWHQKVENFLKRNVDADNKTLYRKFPDVQEETLSRYRWEIVKKLTVAGKGMYKKNQKKALSLPNKLDFFTFCKTLSYPPYYGLYRWQKECYQVVWNNKVSMVVVSRDHGKSILWGDIAEHAMQWENYDVLYLGWTARRLEVAENVRTFFQLWDLIDSSIKVASSYHFKIKNGGRFDTYSITSKETLGKHSVGELDRFDKLTPEDKKALGEAFTKAIKEKYMAGRSKERKLLIFIDDPIDETFRKERHKEQKVETKYNSTIANINAEKTINSGTRKFQEDFFYFIDLKYKKKLKKYLRRTHLCTPNVEELDIFKHIDFTKLDPKAPRYHEFMEIVMSKALDHPCYNGFLESADPGYIVHGTPAENITCPERWTEAKLKEKREEIGEYWWFAEYEGNPHPITGAVWDKIFYVPHWDDWTYYDHSFVSVDRATTTNAKSSWTGITVFVRDGRDGSKIVLKDLTGQYDFEQCLEVVQAQVDWLRDIFAKAKCHVVVEKQGGGDDFIASAESRKFKFARYIVPFHQTRDKLERIKDYLRLPIKHGNKANGVRFLDSQRNTELIHEILEFPYPVRLDGIDSLATGIKVSEDYPVGDRVKQLEALKVHLNQRREQRMRRNNPVFNNPIQNPSFYRRGRQRGHQREVLHR</sequence>
<protein>
    <recommendedName>
        <fullName evidence="3">Terminase large subunit gp17-like C-terminal domain-containing protein</fullName>
    </recommendedName>
</protein>
<evidence type="ECO:0000313" key="2">
    <source>
        <dbReference type="EMBL" id="KKM86415.1"/>
    </source>
</evidence>
<name>A0A0F9NCF3_9ZZZZ</name>
<dbReference type="EMBL" id="LAZR01007261">
    <property type="protein sequence ID" value="KKM86415.1"/>
    <property type="molecule type" value="Genomic_DNA"/>
</dbReference>
<accession>A0A0F9NCF3</accession>
<dbReference type="AlphaFoldDB" id="A0A0F9NCF3"/>
<evidence type="ECO:0000256" key="1">
    <source>
        <dbReference type="SAM" id="MobiDB-lite"/>
    </source>
</evidence>
<organism evidence="2">
    <name type="scientific">marine sediment metagenome</name>
    <dbReference type="NCBI Taxonomy" id="412755"/>
    <lineage>
        <taxon>unclassified sequences</taxon>
        <taxon>metagenomes</taxon>
        <taxon>ecological metagenomes</taxon>
    </lineage>
</organism>
<dbReference type="Gene3D" id="3.40.50.300">
    <property type="entry name" value="P-loop containing nucleotide triphosphate hydrolases"/>
    <property type="match status" value="1"/>
</dbReference>